<dbReference type="SMART" id="SM00825">
    <property type="entry name" value="PKS_KS"/>
    <property type="match status" value="2"/>
</dbReference>
<dbReference type="Pfam" id="PF02801">
    <property type="entry name" value="Ketoacyl-synt_C"/>
    <property type="match status" value="2"/>
</dbReference>
<evidence type="ECO:0008006" key="16">
    <source>
        <dbReference type="Google" id="ProtNLM"/>
    </source>
</evidence>
<dbReference type="GO" id="GO:0004312">
    <property type="term" value="F:fatty acid synthase activity"/>
    <property type="evidence" value="ECO:0007669"/>
    <property type="project" value="TreeGrafter"/>
</dbReference>
<dbReference type="InterPro" id="IPR013968">
    <property type="entry name" value="PKS_KR"/>
</dbReference>
<keyword evidence="5" id="KW-0597">Phosphoprotein</keyword>
<feature type="region of interest" description="Disordered" evidence="10">
    <location>
        <begin position="1611"/>
        <end position="1632"/>
    </location>
</feature>
<dbReference type="InterPro" id="IPR057326">
    <property type="entry name" value="KR_dom"/>
</dbReference>
<evidence type="ECO:0000313" key="14">
    <source>
        <dbReference type="EMBL" id="AUX33058.1"/>
    </source>
</evidence>
<dbReference type="EMBL" id="CP012672">
    <property type="protein sequence ID" value="AUX33058.1"/>
    <property type="molecule type" value="Genomic_DNA"/>
</dbReference>
<feature type="active site" description="Proton donor; for dehydratase activity" evidence="9">
    <location>
        <position position="1017"/>
    </location>
</feature>
<sequence>MDMKSILLAVKTGKLSPREAAAFIKRFRSQAADERAPGGGSSPPRQAASSGRGDAQPSRALSPLDPAGAQHAARARLQRIVRDVLRLDEDVDPDRPFSELGVDSIIAMQVASEVNAQLSTKLRATDLYSYPSVGELASLVLEKFRDEVLERCLGSEDPAAPPTVDRSASDAEGAALRHVDRVPGSGRGGAARAASGAAADAPPAGIAVIGISGRFPGAADLDQFWDVLAKGVDCIQDVPVVRSTLTTGKAPSGGAGGSDRPRWGGILSDVDMFDPLFFNISPREAELMDPQQRIFLEEAWRAIEDAGYSDRSIDKRCGVFVGVAPSYYLPAPASSMEVMGSSNAILPARLSYFLDLKGPAVAVDTACSSSLVAMHLACQSILSGESKMAIAGGVSCTLIRPQAHSFLVDAGMLSPSGKCHVFDRKADGFVPAEGVGVIVLKRLDDALRDGDHIYGVIKGSALNEDGRTNGITAPSGRSQSALECEVYARSAIDPSTITYVEAHGTGTRLGDPIEVEALTDAFRKFTDEKQFCALGSVKSNIGHALAAAGVAGVLKVLLALDRKQIPPSLHFDEANENIDLSNTPFFVCQELREWRVERGGARRAAVSSFGFSGTNAHLVVEEAPSMQHEATRRQRVPCFLITLSAKREEALRRRCAELRRWIEGTGTGEDVFDVSFTLNAGRSHFPLRRAFVVEDTTELVEALRRGEAERAPAPGGSQVAQEDLAPPAMAALGRRLLDELYGAALDRESYKEKLKALADLYVAGYDVDWDRFYAGQRGRRVRMPTYPFAAERFWHEAPGDLERGGRGRGAASGGQGLHPLLDRNESTFEEQVFKKTFDGSELVLEHHVVAGDKVLPGAAYLEMARAAAAASDPGRPVSQIKNFVWSRPIVVKDANVNVDIRLKRRAAGIDVQISADGPRTSLANGQGVVVYQTAGEHDGRAESPRVDIAPIKSRCDVHEEEARIYSELKRAGFAYGEGFRGIREWWSNEAEALSRIELSDDVWRCFPPEALHPAILDCAVQTVAALGRRSGVNEQHLPFSVAELRLVGPLGRRVYAHVKRCEGGEQRSGQRYDVWILDEQGRLLVELREFLLRSVSRGAERSTKPLARAAASSASWERIYYRPIWSESLLRERSGQRGRFDPSGSLLLLADGKEGAGELSTAARALLGTSCRVIVVNHGDRFQRCREDVYEIDPRAPREYDLLVQDLSKQGAPPRGAVHLWGWGAAPLDVHSAADAAILEESLDEQLGLGMLAIFGLGKALMRLGGDAVRLVSVYPGGRGAVPILSMLGGFARSVKRENSKHSYRAVEVDDARVDLRGALEIGVEELMVPEDGDVEIRRRAGRREVRRFEEVRDERGKDIARSAQTPFKPRGGVYLISGGGGGIGRIVARHLAEAYSARLVLVGRSAPTRDMHAEIEALRRLGGDACYLQGDVAVRAQMAEVVAQARRRFGEINGVLHAAGVVKDALVAEKTWGSMQEVLRAKVLGTINLDAVTSAEPLDFFTMFSSLSSVIGNTGQADYAAGNSFMDHFAAARSAWVAAGLRRGSTVSVNWPLWESGGMRPPEELLRSWGIRPLTAEEGVDVLADALRRGEAQVIVVQGERTKIARELGRTPGPADDSLRAVDGERASDGEARARVQETLLVAVKDILKVREGDVSMDQHMSEYGFDSISLTAFASRINDVYDVKLTPAVLFGHRSLGSVLDHMWKEYGERLRSYHEELGLPPPPGEGGEDGSASAPHEDRPGHLVTPGGDERQRSRRQAESAPDDDDVAIIGLSAVLPQSPDLERFWSNLEKGRDLVTEIPPTRFDWKRCYGDLDAAGNITWSRWAGLMSDIDRFDAGFFNISPREAELMDPQQRIFLEAVWGTIENAGYAPSSLSGSSVGVFVGTSTNDYGQLLAEFADGGGHALTGIAPCMIANRISYMLNLRGPSEAIDTACSSSLAALHHAIRAIRLGECDAALAGGVNVILRPMPFVAFSKAGMLSPDGRCKVLDRKANGYVRGEGAGVVLLKPLRKALADDDTIHAVIKSTALNHGGRANQLTAPNPGAQADVIVAAHERAKVDPRTVGYIELHGTGTSIGDPIEINGLKEAFRLLAARSGGSAPWSRGAPFCGLGSVKSNIGHLEPAAGIAGLMKVVLALKNKRIPATIHFEELNPYIELDGSPFYVVDRTTDWQPPRGDAGEPLPRRAGISSFGFGGVNVHAVVEEAPRRGDAPRPESGPEAVILSAKSQDRLLEYARRLLEFLTRREESGEQQPSLGDIAYTYQVGRDSMEFRLALAVSSRRELIDKLRHLVVDAQRESGVYLGGGRGGDKPANRGSMDGSTLRELVGSGELARVAELWAQGLDVDWRLLFPGRRRTRVPLPGNPFMGRRHWYSATSASTEAAGGGLERGWTREEAAPGTGKVVLSRPSEAALQLAAGQLQARRSPAVDSMALLGDVASAWRELDARGELKRIRNVTWWTPRDAAEVDKELIEIEMSASGAICTLCTERGGKSAVHLTAELLHGHGGEGDTPYVDVSLAEARCVRRLSGDDIYAGLRAALEHGARPRLLQQIFAGEDEAVGTLAVPTQQGSTAGLSALQAVLHAAQAAWLGEEGTFLPRELAELEILSDEGRACYVYLLRKASEGADDAGYNFAIMDESGGVMLKGIGLRVGRARGEASLGPERGATSGPWTYPVTASPAVRVASKGGAAARAARGPLQVEQD</sequence>
<dbReference type="PANTHER" id="PTHR43775:SF37">
    <property type="entry name" value="SI:DKEY-61P9.11"/>
    <property type="match status" value="1"/>
</dbReference>
<dbReference type="GO" id="GO:0005737">
    <property type="term" value="C:cytoplasm"/>
    <property type="evidence" value="ECO:0007669"/>
    <property type="project" value="UniProtKB-SubCell"/>
</dbReference>
<dbReference type="InterPro" id="IPR020841">
    <property type="entry name" value="PKS_Beta-ketoAc_synthase_dom"/>
</dbReference>
<dbReference type="InterPro" id="IPR049900">
    <property type="entry name" value="PKS_mFAS_DH"/>
</dbReference>
<feature type="domain" description="PKS/mFAS DH" evidence="13">
    <location>
        <begin position="818"/>
        <end position="1101"/>
    </location>
</feature>
<dbReference type="Pfam" id="PF00550">
    <property type="entry name" value="PP-binding"/>
    <property type="match status" value="2"/>
</dbReference>
<organism evidence="14 15">
    <name type="scientific">Sorangium cellulosum</name>
    <name type="common">Polyangium cellulosum</name>
    <dbReference type="NCBI Taxonomy" id="56"/>
    <lineage>
        <taxon>Bacteria</taxon>
        <taxon>Pseudomonadati</taxon>
        <taxon>Myxococcota</taxon>
        <taxon>Polyangia</taxon>
        <taxon>Polyangiales</taxon>
        <taxon>Polyangiaceae</taxon>
        <taxon>Sorangium</taxon>
    </lineage>
</organism>
<feature type="region of interest" description="C-terminal hotdog fold" evidence="9">
    <location>
        <begin position="956"/>
        <end position="1101"/>
    </location>
</feature>
<dbReference type="InterPro" id="IPR049552">
    <property type="entry name" value="PKS_DH_N"/>
</dbReference>
<dbReference type="SUPFAM" id="SSF51735">
    <property type="entry name" value="NAD(P)-binding Rossmann-fold domains"/>
    <property type="match status" value="2"/>
</dbReference>
<feature type="domain" description="Ketosynthase family 3 (KS3)" evidence="12">
    <location>
        <begin position="203"/>
        <end position="622"/>
    </location>
</feature>
<dbReference type="GO" id="GO:0005886">
    <property type="term" value="C:plasma membrane"/>
    <property type="evidence" value="ECO:0007669"/>
    <property type="project" value="TreeGrafter"/>
</dbReference>
<evidence type="ECO:0000256" key="4">
    <source>
        <dbReference type="ARBA" id="ARBA00022490"/>
    </source>
</evidence>
<dbReference type="InterPro" id="IPR014031">
    <property type="entry name" value="Ketoacyl_synth_C"/>
</dbReference>
<dbReference type="PROSITE" id="PS52019">
    <property type="entry name" value="PKS_MFAS_DH"/>
    <property type="match status" value="1"/>
</dbReference>
<dbReference type="Gene3D" id="3.40.50.720">
    <property type="entry name" value="NAD(P)-binding Rossmann-like Domain"/>
    <property type="match status" value="1"/>
</dbReference>
<dbReference type="PANTHER" id="PTHR43775">
    <property type="entry name" value="FATTY ACID SYNTHASE"/>
    <property type="match status" value="1"/>
</dbReference>
<feature type="compositionally biased region" description="Gly residues" evidence="10">
    <location>
        <begin position="807"/>
        <end position="816"/>
    </location>
</feature>
<evidence type="ECO:0000256" key="10">
    <source>
        <dbReference type="SAM" id="MobiDB-lite"/>
    </source>
</evidence>
<keyword evidence="4" id="KW-0963">Cytoplasm</keyword>
<evidence type="ECO:0000256" key="9">
    <source>
        <dbReference type="PROSITE-ProRule" id="PRU01363"/>
    </source>
</evidence>
<dbReference type="CDD" id="cd08953">
    <property type="entry name" value="KR_2_SDR_x"/>
    <property type="match status" value="1"/>
</dbReference>
<dbReference type="PROSITE" id="PS00012">
    <property type="entry name" value="PHOSPHOPANTETHEINE"/>
    <property type="match status" value="1"/>
</dbReference>
<dbReference type="CDD" id="cd00833">
    <property type="entry name" value="PKS"/>
    <property type="match status" value="2"/>
</dbReference>
<dbReference type="PROSITE" id="PS00606">
    <property type="entry name" value="KS3_1"/>
    <property type="match status" value="2"/>
</dbReference>
<keyword evidence="3" id="KW-0596">Phosphopantetheine</keyword>
<protein>
    <recommendedName>
        <fullName evidence="16">Polyketide synthase</fullName>
    </recommendedName>
</protein>
<dbReference type="InterPro" id="IPR009081">
    <property type="entry name" value="PP-bd_ACP"/>
</dbReference>
<feature type="region of interest" description="Disordered" evidence="10">
    <location>
        <begin position="26"/>
        <end position="68"/>
    </location>
</feature>
<dbReference type="SUPFAM" id="SSF47336">
    <property type="entry name" value="ACP-like"/>
    <property type="match status" value="2"/>
</dbReference>
<keyword evidence="7" id="KW-0677">Repeat</keyword>
<feature type="region of interest" description="Disordered" evidence="10">
    <location>
        <begin position="800"/>
        <end position="820"/>
    </location>
</feature>
<feature type="compositionally biased region" description="Basic and acidic residues" evidence="10">
    <location>
        <begin position="1751"/>
        <end position="1761"/>
    </location>
</feature>
<evidence type="ECO:0000259" key="12">
    <source>
        <dbReference type="PROSITE" id="PS52004"/>
    </source>
</evidence>
<dbReference type="Pfam" id="PF22621">
    <property type="entry name" value="CurL-like_PKS_C"/>
    <property type="match status" value="1"/>
</dbReference>
<dbReference type="GO" id="GO:0031177">
    <property type="term" value="F:phosphopantetheine binding"/>
    <property type="evidence" value="ECO:0007669"/>
    <property type="project" value="InterPro"/>
</dbReference>
<evidence type="ECO:0000256" key="2">
    <source>
        <dbReference type="ARBA" id="ARBA00004792"/>
    </source>
</evidence>
<evidence type="ECO:0000256" key="7">
    <source>
        <dbReference type="ARBA" id="ARBA00022737"/>
    </source>
</evidence>
<dbReference type="InterPro" id="IPR020807">
    <property type="entry name" value="PKS_DH"/>
</dbReference>
<evidence type="ECO:0000259" key="11">
    <source>
        <dbReference type="PROSITE" id="PS50075"/>
    </source>
</evidence>
<proteinExistence type="predicted"/>
<evidence type="ECO:0000256" key="1">
    <source>
        <dbReference type="ARBA" id="ARBA00004496"/>
    </source>
</evidence>
<dbReference type="GO" id="GO:0071770">
    <property type="term" value="P:DIM/DIP cell wall layer assembly"/>
    <property type="evidence" value="ECO:0007669"/>
    <property type="project" value="TreeGrafter"/>
</dbReference>
<feature type="domain" description="Carrier" evidence="11">
    <location>
        <begin position="68"/>
        <end position="144"/>
    </location>
</feature>
<comment type="pathway">
    <text evidence="2">Antibiotic biosynthesis.</text>
</comment>
<dbReference type="SUPFAM" id="SSF53901">
    <property type="entry name" value="Thiolase-like"/>
    <property type="match status" value="2"/>
</dbReference>
<dbReference type="InterPro" id="IPR050091">
    <property type="entry name" value="PKS_NRPS_Biosynth_Enz"/>
</dbReference>
<dbReference type="InterPro" id="IPR014030">
    <property type="entry name" value="Ketoacyl_synth_N"/>
</dbReference>
<evidence type="ECO:0000259" key="13">
    <source>
        <dbReference type="PROSITE" id="PS52019"/>
    </source>
</evidence>
<dbReference type="InterPro" id="IPR049490">
    <property type="entry name" value="C883_1060-like_KR_N"/>
</dbReference>
<dbReference type="InterPro" id="IPR020806">
    <property type="entry name" value="PKS_PP-bd"/>
</dbReference>
<dbReference type="Proteomes" id="UP000295497">
    <property type="component" value="Chromosome"/>
</dbReference>
<dbReference type="InterPro" id="IPR049551">
    <property type="entry name" value="PKS_DH_C"/>
</dbReference>
<comment type="function">
    <text evidence="8">Involved in production of the polyketide antibiotic thailandamide.</text>
</comment>
<feature type="region of interest" description="Disordered" evidence="10">
    <location>
        <begin position="1717"/>
        <end position="1766"/>
    </location>
</feature>
<evidence type="ECO:0000256" key="8">
    <source>
        <dbReference type="ARBA" id="ARBA00054155"/>
    </source>
</evidence>
<evidence type="ECO:0000256" key="6">
    <source>
        <dbReference type="ARBA" id="ARBA00022679"/>
    </source>
</evidence>
<dbReference type="InterPro" id="IPR042104">
    <property type="entry name" value="PKS_dehydratase_sf"/>
</dbReference>
<feature type="region of interest" description="Disordered" evidence="10">
    <location>
        <begin position="154"/>
        <end position="196"/>
    </location>
</feature>
<dbReference type="Gene3D" id="3.10.129.110">
    <property type="entry name" value="Polyketide synthase dehydratase"/>
    <property type="match status" value="2"/>
</dbReference>
<dbReference type="PROSITE" id="PS50075">
    <property type="entry name" value="CARRIER"/>
    <property type="match status" value="2"/>
</dbReference>
<dbReference type="Gene3D" id="1.10.1200.10">
    <property type="entry name" value="ACP-like"/>
    <property type="match status" value="2"/>
</dbReference>
<dbReference type="FunFam" id="3.40.47.10:FF:000019">
    <property type="entry name" value="Polyketide synthase type I"/>
    <property type="match status" value="2"/>
</dbReference>
<reference evidence="14 15" key="1">
    <citation type="submission" date="2015-09" db="EMBL/GenBank/DDBJ databases">
        <title>Sorangium comparison.</title>
        <authorList>
            <person name="Zaburannyi N."/>
            <person name="Bunk B."/>
            <person name="Overmann J."/>
            <person name="Mueller R."/>
        </authorList>
    </citation>
    <scope>NUCLEOTIDE SEQUENCE [LARGE SCALE GENOMIC DNA]</scope>
    <source>
        <strain evidence="14 15">So ce836</strain>
    </source>
</reference>
<dbReference type="Pfam" id="PF21394">
    <property type="entry name" value="Beta-ketacyl_N"/>
    <property type="match status" value="1"/>
</dbReference>
<dbReference type="InterPro" id="IPR036291">
    <property type="entry name" value="NAD(P)-bd_dom_sf"/>
</dbReference>
<dbReference type="InterPro" id="IPR006162">
    <property type="entry name" value="Ppantetheine_attach_site"/>
</dbReference>
<dbReference type="GO" id="GO:0004315">
    <property type="term" value="F:3-oxoacyl-[acyl-carrier-protein] synthase activity"/>
    <property type="evidence" value="ECO:0007669"/>
    <property type="project" value="InterPro"/>
</dbReference>
<evidence type="ECO:0000256" key="5">
    <source>
        <dbReference type="ARBA" id="ARBA00022553"/>
    </source>
</evidence>
<dbReference type="Pfam" id="PF00109">
    <property type="entry name" value="ketoacyl-synt"/>
    <property type="match status" value="2"/>
</dbReference>
<feature type="compositionally biased region" description="Basic and acidic residues" evidence="10">
    <location>
        <begin position="1618"/>
        <end position="1632"/>
    </location>
</feature>
<name>A0A4P2QSL4_SORCE</name>
<dbReference type="GO" id="GO:0006633">
    <property type="term" value="P:fatty acid biosynthetic process"/>
    <property type="evidence" value="ECO:0007669"/>
    <property type="project" value="InterPro"/>
</dbReference>
<evidence type="ECO:0000256" key="3">
    <source>
        <dbReference type="ARBA" id="ARBA00022450"/>
    </source>
</evidence>
<accession>A0A4P2QSL4</accession>
<dbReference type="InterPro" id="IPR016039">
    <property type="entry name" value="Thiolase-like"/>
</dbReference>
<keyword evidence="6" id="KW-0808">Transferase</keyword>
<dbReference type="InterPro" id="IPR054514">
    <property type="entry name" value="RhiE-like_linker"/>
</dbReference>
<dbReference type="Pfam" id="PF21089">
    <property type="entry name" value="PKS_DH_N"/>
    <property type="match status" value="1"/>
</dbReference>
<dbReference type="Gene3D" id="1.10.1240.100">
    <property type="match status" value="2"/>
</dbReference>
<feature type="region of interest" description="N-terminal hotdog fold" evidence="9">
    <location>
        <begin position="818"/>
        <end position="936"/>
    </location>
</feature>
<dbReference type="SMART" id="SM00823">
    <property type="entry name" value="PKS_PP"/>
    <property type="match status" value="2"/>
</dbReference>
<feature type="domain" description="Ketosynthase family 3 (KS3)" evidence="12">
    <location>
        <begin position="1767"/>
        <end position="2206"/>
    </location>
</feature>
<evidence type="ECO:0000313" key="15">
    <source>
        <dbReference type="Proteomes" id="UP000295497"/>
    </source>
</evidence>
<dbReference type="InterPro" id="IPR036736">
    <property type="entry name" value="ACP-like_sf"/>
</dbReference>
<dbReference type="Pfam" id="PF08659">
    <property type="entry name" value="KR"/>
    <property type="match status" value="1"/>
</dbReference>
<feature type="domain" description="Carrier" evidence="11">
    <location>
        <begin position="1632"/>
        <end position="1709"/>
    </location>
</feature>
<dbReference type="InterPro" id="IPR018201">
    <property type="entry name" value="Ketoacyl_synth_AS"/>
</dbReference>
<dbReference type="SMART" id="SM01294">
    <property type="entry name" value="PKS_PP_betabranch"/>
    <property type="match status" value="1"/>
</dbReference>
<dbReference type="Gene3D" id="3.40.47.10">
    <property type="match status" value="2"/>
</dbReference>
<dbReference type="Pfam" id="PF14765">
    <property type="entry name" value="PS-DH"/>
    <property type="match status" value="2"/>
</dbReference>
<dbReference type="SMART" id="SM00826">
    <property type="entry name" value="PKS_DH"/>
    <property type="match status" value="1"/>
</dbReference>
<dbReference type="SMART" id="SM00822">
    <property type="entry name" value="PKS_KR"/>
    <property type="match status" value="1"/>
</dbReference>
<dbReference type="Pfam" id="PF22336">
    <property type="entry name" value="RhiE-like_linker"/>
    <property type="match status" value="1"/>
</dbReference>
<gene>
    <name evidence="14" type="ORF">SOCE836_052100</name>
</gene>
<comment type="subcellular location">
    <subcellularLocation>
        <location evidence="1">Cytoplasm</location>
    </subcellularLocation>
</comment>
<dbReference type="PROSITE" id="PS52004">
    <property type="entry name" value="KS3_2"/>
    <property type="match status" value="2"/>
</dbReference>
<feature type="active site" description="Proton acceptor; for dehydratase activity" evidence="9">
    <location>
        <position position="847"/>
    </location>
</feature>